<dbReference type="GO" id="GO:0016323">
    <property type="term" value="C:basolateral plasma membrane"/>
    <property type="evidence" value="ECO:0007669"/>
    <property type="project" value="TreeGrafter"/>
</dbReference>
<keyword evidence="5" id="KW-0677">Repeat</keyword>
<evidence type="ECO:0000313" key="17">
    <source>
        <dbReference type="Proteomes" id="UP000472264"/>
    </source>
</evidence>
<keyword evidence="10" id="KW-0675">Receptor</keyword>
<organism evidence="16 17">
    <name type="scientific">Echeneis naucrates</name>
    <name type="common">Live sharksucker</name>
    <dbReference type="NCBI Taxonomy" id="173247"/>
    <lineage>
        <taxon>Eukaryota</taxon>
        <taxon>Metazoa</taxon>
        <taxon>Chordata</taxon>
        <taxon>Craniata</taxon>
        <taxon>Vertebrata</taxon>
        <taxon>Euteleostomi</taxon>
        <taxon>Actinopterygii</taxon>
        <taxon>Neopterygii</taxon>
        <taxon>Teleostei</taxon>
        <taxon>Neoteleostei</taxon>
        <taxon>Acanthomorphata</taxon>
        <taxon>Carangaria</taxon>
        <taxon>Carangiformes</taxon>
        <taxon>Echeneidae</taxon>
        <taxon>Echeneis</taxon>
    </lineage>
</organism>
<feature type="domain" description="Ig-like" evidence="15">
    <location>
        <begin position="50"/>
        <end position="137"/>
    </location>
</feature>
<dbReference type="Pfam" id="PF07686">
    <property type="entry name" value="V-set"/>
    <property type="match status" value="1"/>
</dbReference>
<reference evidence="16" key="2">
    <citation type="submission" date="2025-09" db="UniProtKB">
        <authorList>
            <consortium name="Ensembl"/>
        </authorList>
    </citation>
    <scope>IDENTIFICATION</scope>
</reference>
<evidence type="ECO:0000256" key="5">
    <source>
        <dbReference type="ARBA" id="ARBA00022737"/>
    </source>
</evidence>
<evidence type="ECO:0000256" key="13">
    <source>
        <dbReference type="SAM" id="MobiDB-lite"/>
    </source>
</evidence>
<dbReference type="GO" id="GO:0034109">
    <property type="term" value="P:homotypic cell-cell adhesion"/>
    <property type="evidence" value="ECO:0007669"/>
    <property type="project" value="TreeGrafter"/>
</dbReference>
<keyword evidence="4" id="KW-0732">Signal</keyword>
<dbReference type="PANTHER" id="PTHR44468:SF3">
    <property type="entry name" value="COXSACKIEVIRUS AND ADENOVIRUS RECEPTOR"/>
    <property type="match status" value="1"/>
</dbReference>
<dbReference type="OMA" id="TKSCALE"/>
<evidence type="ECO:0000256" key="14">
    <source>
        <dbReference type="SAM" id="Phobius"/>
    </source>
</evidence>
<reference evidence="16" key="1">
    <citation type="submission" date="2025-08" db="UniProtKB">
        <authorList>
            <consortium name="Ensembl"/>
        </authorList>
    </citation>
    <scope>IDENTIFICATION</scope>
</reference>
<dbReference type="InParanoid" id="A0A665VIW7"/>
<dbReference type="GO" id="GO:0050839">
    <property type="term" value="F:cell adhesion molecule binding"/>
    <property type="evidence" value="ECO:0007669"/>
    <property type="project" value="TreeGrafter"/>
</dbReference>
<dbReference type="InterPro" id="IPR013783">
    <property type="entry name" value="Ig-like_fold"/>
</dbReference>
<evidence type="ECO:0000256" key="10">
    <source>
        <dbReference type="ARBA" id="ARBA00023170"/>
    </source>
</evidence>
<name>A0A665VIW7_ECHNA</name>
<feature type="domain" description="Ig-like" evidence="15">
    <location>
        <begin position="141"/>
        <end position="240"/>
    </location>
</feature>
<dbReference type="InterPro" id="IPR052307">
    <property type="entry name" value="EJ_Adhesion_Regulator"/>
</dbReference>
<protein>
    <recommendedName>
        <fullName evidence="15">Ig-like domain-containing protein</fullName>
    </recommendedName>
</protein>
<keyword evidence="9" id="KW-1015">Disulfide bond</keyword>
<dbReference type="Ensembl" id="ENSENLT00000032604.1">
    <property type="protein sequence ID" value="ENSENLP00000031690.1"/>
    <property type="gene ID" value="ENSENLG00000013997.1"/>
</dbReference>
<feature type="transmembrane region" description="Helical" evidence="14">
    <location>
        <begin position="254"/>
        <end position="275"/>
    </location>
</feature>
<feature type="region of interest" description="Disordered" evidence="13">
    <location>
        <begin position="339"/>
        <end position="366"/>
    </location>
</feature>
<dbReference type="Gene3D" id="2.60.40.10">
    <property type="entry name" value="Immunoglobulins"/>
    <property type="match status" value="2"/>
</dbReference>
<evidence type="ECO:0000256" key="2">
    <source>
        <dbReference type="ARBA" id="ARBA00022475"/>
    </source>
</evidence>
<dbReference type="InterPro" id="IPR013106">
    <property type="entry name" value="Ig_V-set"/>
</dbReference>
<evidence type="ECO:0000256" key="3">
    <source>
        <dbReference type="ARBA" id="ARBA00022692"/>
    </source>
</evidence>
<evidence type="ECO:0000256" key="11">
    <source>
        <dbReference type="ARBA" id="ARBA00023180"/>
    </source>
</evidence>
<keyword evidence="3 14" id="KW-0812">Transmembrane</keyword>
<dbReference type="PROSITE" id="PS50835">
    <property type="entry name" value="IG_LIKE"/>
    <property type="match status" value="2"/>
</dbReference>
<evidence type="ECO:0000313" key="16">
    <source>
        <dbReference type="Ensembl" id="ENSENLP00000031690.1"/>
    </source>
</evidence>
<evidence type="ECO:0000256" key="9">
    <source>
        <dbReference type="ARBA" id="ARBA00023157"/>
    </source>
</evidence>
<dbReference type="PANTHER" id="PTHR44468">
    <property type="entry name" value="COXSACKIEVIRUS AND ADENOVIRUS RECEPTOR-RELATED"/>
    <property type="match status" value="1"/>
</dbReference>
<keyword evidence="8 14" id="KW-0472">Membrane</keyword>
<keyword evidence="2" id="KW-1003">Cell membrane</keyword>
<proteinExistence type="predicted"/>
<evidence type="ECO:0000256" key="12">
    <source>
        <dbReference type="ARBA" id="ARBA00023319"/>
    </source>
</evidence>
<keyword evidence="12" id="KW-0393">Immunoglobulin domain</keyword>
<feature type="region of interest" description="Disordered" evidence="13">
    <location>
        <begin position="294"/>
        <end position="315"/>
    </location>
</feature>
<dbReference type="InterPro" id="IPR007110">
    <property type="entry name" value="Ig-like_dom"/>
</dbReference>
<dbReference type="GO" id="GO:0005923">
    <property type="term" value="C:bicellular tight junction"/>
    <property type="evidence" value="ECO:0007669"/>
    <property type="project" value="TreeGrafter"/>
</dbReference>
<dbReference type="SMART" id="SM00409">
    <property type="entry name" value="IG"/>
    <property type="match status" value="2"/>
</dbReference>
<evidence type="ECO:0000256" key="1">
    <source>
        <dbReference type="ARBA" id="ARBA00004251"/>
    </source>
</evidence>
<accession>A0A665VIW7</accession>
<comment type="subcellular location">
    <subcellularLocation>
        <location evidence="1">Cell membrane</location>
        <topology evidence="1">Single-pass type I membrane protein</topology>
    </subcellularLocation>
</comment>
<evidence type="ECO:0000256" key="8">
    <source>
        <dbReference type="ARBA" id="ARBA00023136"/>
    </source>
</evidence>
<evidence type="ECO:0000256" key="7">
    <source>
        <dbReference type="ARBA" id="ARBA00022989"/>
    </source>
</evidence>
<keyword evidence="17" id="KW-1185">Reference proteome</keyword>
<evidence type="ECO:0000256" key="4">
    <source>
        <dbReference type="ARBA" id="ARBA00022729"/>
    </source>
</evidence>
<keyword evidence="6" id="KW-0130">Cell adhesion</keyword>
<dbReference type="InterPro" id="IPR003599">
    <property type="entry name" value="Ig_sub"/>
</dbReference>
<dbReference type="InterPro" id="IPR036179">
    <property type="entry name" value="Ig-like_dom_sf"/>
</dbReference>
<evidence type="ECO:0000259" key="15">
    <source>
        <dbReference type="PROSITE" id="PS50835"/>
    </source>
</evidence>
<keyword evidence="11" id="KW-0325">Glycoprotein</keyword>
<evidence type="ECO:0000256" key="6">
    <source>
        <dbReference type="ARBA" id="ARBA00022889"/>
    </source>
</evidence>
<dbReference type="GO" id="GO:0014704">
    <property type="term" value="C:intercalated disc"/>
    <property type="evidence" value="ECO:0007669"/>
    <property type="project" value="TreeGrafter"/>
</dbReference>
<sequence>MGRRRPATDPWHFKISLEFSSLLFIDFSYTKSCALEITSQIKYYYVARDSSVTLQCEFVLASDNLAHTEIEWIIVPSDRDKDEDVIIWYTGGIIYDNLYGPLKQRVHFTSPEPQDGIASITVTDLKHTDSGTYQCKVKKLPDIASKNLILSVMERPSKPVCSVEGQAVAGRDLRLRCRSSQGTPPLVSRWAKRNGLPLHAFVDTIMGDLYLKKISERDCGTYLCEVESLVGKEECEVVLSFTSLPTKDYGPDTIAAAVVSVVVVIVIVITTVICYHRRKKTQEEFGNRILEDALPPYPRPSRKRPSSHSQGSVQVRKFAGQRPWLMRIVNAWWHPSPTEKPGCMRATPDNCPSSPPGLDRWPRSST</sequence>
<dbReference type="SUPFAM" id="SSF48726">
    <property type="entry name" value="Immunoglobulin"/>
    <property type="match status" value="2"/>
</dbReference>
<dbReference type="AlphaFoldDB" id="A0A665VIW7"/>
<dbReference type="Proteomes" id="UP000472264">
    <property type="component" value="Unassembled WGS sequence"/>
</dbReference>
<keyword evidence="7 14" id="KW-1133">Transmembrane helix</keyword>